<feature type="region of interest" description="Disordered" evidence="1">
    <location>
        <begin position="171"/>
        <end position="204"/>
    </location>
</feature>
<reference evidence="3 4" key="1">
    <citation type="submission" date="2015-01" db="EMBL/GenBank/DDBJ databases">
        <title>Evolution of Trichinella species and genotypes.</title>
        <authorList>
            <person name="Korhonen P.K."/>
            <person name="Edoardo P."/>
            <person name="Giuseppe L.R."/>
            <person name="Gasser R.B."/>
        </authorList>
    </citation>
    <scope>NUCLEOTIDE SEQUENCE [LARGE SCALE GENOMIC DNA]</scope>
    <source>
        <strain evidence="3">ISS470</strain>
    </source>
</reference>
<dbReference type="AlphaFoldDB" id="A0A0V1FG33"/>
<feature type="transmembrane region" description="Helical" evidence="2">
    <location>
        <begin position="71"/>
        <end position="90"/>
    </location>
</feature>
<proteinExistence type="predicted"/>
<evidence type="ECO:0000313" key="3">
    <source>
        <dbReference type="EMBL" id="KRY84996.1"/>
    </source>
</evidence>
<organism evidence="3 4">
    <name type="scientific">Trichinella pseudospiralis</name>
    <name type="common">Parasitic roundworm</name>
    <dbReference type="NCBI Taxonomy" id="6337"/>
    <lineage>
        <taxon>Eukaryota</taxon>
        <taxon>Metazoa</taxon>
        <taxon>Ecdysozoa</taxon>
        <taxon>Nematoda</taxon>
        <taxon>Enoplea</taxon>
        <taxon>Dorylaimia</taxon>
        <taxon>Trichinellida</taxon>
        <taxon>Trichinellidae</taxon>
        <taxon>Trichinella</taxon>
    </lineage>
</organism>
<accession>A0A0V1FG33</accession>
<keyword evidence="2" id="KW-0812">Transmembrane</keyword>
<evidence type="ECO:0000256" key="1">
    <source>
        <dbReference type="SAM" id="MobiDB-lite"/>
    </source>
</evidence>
<dbReference type="Proteomes" id="UP000054995">
    <property type="component" value="Unassembled WGS sequence"/>
</dbReference>
<dbReference type="EMBL" id="JYDT01000101">
    <property type="protein sequence ID" value="KRY84996.1"/>
    <property type="molecule type" value="Genomic_DNA"/>
</dbReference>
<evidence type="ECO:0000313" key="4">
    <source>
        <dbReference type="Proteomes" id="UP000054995"/>
    </source>
</evidence>
<keyword evidence="2" id="KW-0472">Membrane</keyword>
<gene>
    <name evidence="3" type="ORF">T4D_11252</name>
</gene>
<evidence type="ECO:0000256" key="2">
    <source>
        <dbReference type="SAM" id="Phobius"/>
    </source>
</evidence>
<sequence length="246" mass="26953">MSKNQGGGGGGGGGGGVGIVCKITTIITRNTMVVGRLVGWITVVVVVVVVVDDDDLYRWRWNDRYRHLLHLGFLFAAGVTVTTTPFESVATKPVGFFHSFDCVVQSKLLVNFLETAPQRSQQFSAENDTRPGCDKPDEENTIRLQVVVDEASQPSGVFFVSAVERLVGQLQVSGDEPPSRPGEQNRVRPVGKTGGGDQEKHRIPEPEENEYFLVEHVDHEHALHAVPLHVAHDTHLKCHTGHGHEN</sequence>
<name>A0A0V1FG33_TRIPS</name>
<keyword evidence="4" id="KW-1185">Reference proteome</keyword>
<keyword evidence="2" id="KW-1133">Transmembrane helix</keyword>
<comment type="caution">
    <text evidence="3">The sequence shown here is derived from an EMBL/GenBank/DDBJ whole genome shotgun (WGS) entry which is preliminary data.</text>
</comment>
<feature type="transmembrane region" description="Helical" evidence="2">
    <location>
        <begin position="33"/>
        <end position="51"/>
    </location>
</feature>
<protein>
    <submittedName>
        <fullName evidence="3">Uncharacterized protein</fullName>
    </submittedName>
</protein>